<evidence type="ECO:0000313" key="3">
    <source>
        <dbReference type="Proteomes" id="UP000538666"/>
    </source>
</evidence>
<dbReference type="PANTHER" id="PTHR43777:SF1">
    <property type="entry name" value="MOLYBDENUM COFACTOR CYTIDYLYLTRANSFERASE"/>
    <property type="match status" value="1"/>
</dbReference>
<sequence length="185" mass="19758">MSRTGAVILAAGSSTRLQEPKQLVMIGKENLLERSVRVAIEANCLPIVVVLGFSAELVGKSCNLYGSDVVINDDWAEGMGTSINVGIRSLRDVDGAMVMTCDMPAVTASHLRKLMMTGETTASLYAGRRGVPAYFPQSMFPLLVKLRGDIGAKDLLQSARTVGLPGGELDVDTVRDVEQARALFS</sequence>
<dbReference type="PANTHER" id="PTHR43777">
    <property type="entry name" value="MOLYBDENUM COFACTOR CYTIDYLYLTRANSFERASE"/>
    <property type="match status" value="1"/>
</dbReference>
<keyword evidence="2" id="KW-0548">Nucleotidyltransferase</keyword>
<dbReference type="Gene3D" id="3.90.550.10">
    <property type="entry name" value="Spore Coat Polysaccharide Biosynthesis Protein SpsA, Chain A"/>
    <property type="match status" value="1"/>
</dbReference>
<feature type="domain" description="MobA-like NTP transferase" evidence="1">
    <location>
        <begin position="6"/>
        <end position="159"/>
    </location>
</feature>
<dbReference type="AlphaFoldDB" id="A0A841JVW2"/>
<reference evidence="2 3" key="1">
    <citation type="submission" date="2020-08" db="EMBL/GenBank/DDBJ databases">
        <title>Genomic Encyclopedia of Type Strains, Phase IV (KMG-IV): sequencing the most valuable type-strain genomes for metagenomic binning, comparative biology and taxonomic classification.</title>
        <authorList>
            <person name="Goeker M."/>
        </authorList>
    </citation>
    <scope>NUCLEOTIDE SEQUENCE [LARGE SCALE GENOMIC DNA]</scope>
    <source>
        <strain evidence="2 3">DSM 103733</strain>
    </source>
</reference>
<accession>A0A841JVW2</accession>
<organism evidence="2 3">
    <name type="scientific">Silvibacterium bohemicum</name>
    <dbReference type="NCBI Taxonomy" id="1577686"/>
    <lineage>
        <taxon>Bacteria</taxon>
        <taxon>Pseudomonadati</taxon>
        <taxon>Acidobacteriota</taxon>
        <taxon>Terriglobia</taxon>
        <taxon>Terriglobales</taxon>
        <taxon>Acidobacteriaceae</taxon>
        <taxon>Silvibacterium</taxon>
    </lineage>
</organism>
<protein>
    <submittedName>
        <fullName evidence="2">CTP:molybdopterin cytidylyltransferase MocA</fullName>
    </submittedName>
</protein>
<evidence type="ECO:0000313" key="2">
    <source>
        <dbReference type="EMBL" id="MBB6144685.1"/>
    </source>
</evidence>
<dbReference type="InterPro" id="IPR029044">
    <property type="entry name" value="Nucleotide-diphossugar_trans"/>
</dbReference>
<dbReference type="GO" id="GO:0016779">
    <property type="term" value="F:nucleotidyltransferase activity"/>
    <property type="evidence" value="ECO:0007669"/>
    <property type="project" value="UniProtKB-KW"/>
</dbReference>
<dbReference type="InterPro" id="IPR025877">
    <property type="entry name" value="MobA-like_NTP_Trfase"/>
</dbReference>
<dbReference type="EMBL" id="JACHEK010000005">
    <property type="protein sequence ID" value="MBB6144685.1"/>
    <property type="molecule type" value="Genomic_DNA"/>
</dbReference>
<dbReference type="Pfam" id="PF12804">
    <property type="entry name" value="NTP_transf_3"/>
    <property type="match status" value="1"/>
</dbReference>
<comment type="caution">
    <text evidence="2">The sequence shown here is derived from an EMBL/GenBank/DDBJ whole genome shotgun (WGS) entry which is preliminary data.</text>
</comment>
<name>A0A841JVW2_9BACT</name>
<gene>
    <name evidence="2" type="ORF">HNQ77_002641</name>
</gene>
<dbReference type="RefSeq" id="WP_050059729.1">
    <property type="nucleotide sequence ID" value="NZ_JACHEK010000005.1"/>
</dbReference>
<keyword evidence="3" id="KW-1185">Reference proteome</keyword>
<evidence type="ECO:0000259" key="1">
    <source>
        <dbReference type="Pfam" id="PF12804"/>
    </source>
</evidence>
<dbReference type="CDD" id="cd04182">
    <property type="entry name" value="GT_2_like_f"/>
    <property type="match status" value="1"/>
</dbReference>
<dbReference type="Proteomes" id="UP000538666">
    <property type="component" value="Unassembled WGS sequence"/>
</dbReference>
<keyword evidence="2" id="KW-0808">Transferase</keyword>
<proteinExistence type="predicted"/>
<dbReference type="SUPFAM" id="SSF53448">
    <property type="entry name" value="Nucleotide-diphospho-sugar transferases"/>
    <property type="match status" value="1"/>
</dbReference>